<keyword evidence="12" id="KW-1185">Reference proteome</keyword>
<proteinExistence type="inferred from homology"/>
<dbReference type="Pfam" id="PF15412">
    <property type="entry name" value="Nse4-Nse3_bdg"/>
    <property type="match status" value="1"/>
</dbReference>
<evidence type="ECO:0000259" key="10">
    <source>
        <dbReference type="Pfam" id="PF15412"/>
    </source>
</evidence>
<evidence type="ECO:0000256" key="8">
    <source>
        <dbReference type="SAM" id="MobiDB-lite"/>
    </source>
</evidence>
<dbReference type="AlphaFoldDB" id="R4XCU4"/>
<dbReference type="Pfam" id="PF08743">
    <property type="entry name" value="Nse4_C"/>
    <property type="match status" value="1"/>
</dbReference>
<dbReference type="eggNOG" id="KOG2866">
    <property type="taxonomic scope" value="Eukaryota"/>
</dbReference>
<dbReference type="STRING" id="1097556.R4XCU4"/>
<evidence type="ECO:0000256" key="1">
    <source>
        <dbReference type="ARBA" id="ARBA00004123"/>
    </source>
</evidence>
<dbReference type="OrthoDB" id="361242at2759"/>
<gene>
    <name evidence="11" type="ORF">TAPDE_004005</name>
</gene>
<dbReference type="GO" id="GO:0006281">
    <property type="term" value="P:DNA repair"/>
    <property type="evidence" value="ECO:0007669"/>
    <property type="project" value="UniProtKB-UniRule"/>
</dbReference>
<sequence length="322" mass="36382">MRSSVDKENMVGDEAYKSALRKTRSGYRKLGRSLEDNKSEILRPGDRILAQSLNTANILWDTVTRPQEATLDSRVLLSAADLARSKARNIKKGREVFNIDEFIGRLVTFCGDDMMNLKRLGTLCTRHAIRPPTSDFMLGPLQVERKEKNLKAREARRRSRAALVRPDNLTEKDTTGAANSNSTTKTTVLVGKLLAKNSPIDLFSFIINPQSFSQSVENMFSLSFLVKEGRAGLYENEEGMQIVRHIDQDDPTSTIPINLRTQTQNGNQDADDPELDGWEERQQGVMTLDMATWTEAIEILELKLPIIPHRQDTEKVKTSGWY</sequence>
<organism evidence="11 12">
    <name type="scientific">Taphrina deformans (strain PYCC 5710 / ATCC 11124 / CBS 356.35 / IMI 108563 / JCM 9778 / NBRC 8474)</name>
    <name type="common">Peach leaf curl fungus</name>
    <name type="synonym">Lalaria deformans</name>
    <dbReference type="NCBI Taxonomy" id="1097556"/>
    <lineage>
        <taxon>Eukaryota</taxon>
        <taxon>Fungi</taxon>
        <taxon>Dikarya</taxon>
        <taxon>Ascomycota</taxon>
        <taxon>Taphrinomycotina</taxon>
        <taxon>Taphrinomycetes</taxon>
        <taxon>Taphrinales</taxon>
        <taxon>Taphrinaceae</taxon>
        <taxon>Taphrina</taxon>
    </lineage>
</organism>
<evidence type="ECO:0000256" key="3">
    <source>
        <dbReference type="ARBA" id="ARBA00022763"/>
    </source>
</evidence>
<comment type="caution">
    <text evidence="11">The sequence shown here is derived from an EMBL/GenBank/DDBJ whole genome shotgun (WGS) entry which is preliminary data.</text>
</comment>
<evidence type="ECO:0000256" key="4">
    <source>
        <dbReference type="ARBA" id="ARBA00023172"/>
    </source>
</evidence>
<comment type="subcellular location">
    <subcellularLocation>
        <location evidence="1 7">Nucleus</location>
    </subcellularLocation>
</comment>
<comment type="function">
    <text evidence="7">Component of the SMC5-SMC6 complex, that promotes sister chromatid alignment after DNA damage and facilitates double-stranded DNA breaks (DSBs) repair via homologous recombination between sister chromatids.</text>
</comment>
<evidence type="ECO:0000313" key="11">
    <source>
        <dbReference type="EMBL" id="CCG83685.1"/>
    </source>
</evidence>
<comment type="subunit">
    <text evidence="7">Component of the SMC5-SMC6 complex.</text>
</comment>
<dbReference type="GO" id="GO:0006310">
    <property type="term" value="P:DNA recombination"/>
    <property type="evidence" value="ECO:0007669"/>
    <property type="project" value="UniProtKB-UniRule"/>
</dbReference>
<evidence type="ECO:0000313" key="12">
    <source>
        <dbReference type="Proteomes" id="UP000013776"/>
    </source>
</evidence>
<dbReference type="GO" id="GO:0030915">
    <property type="term" value="C:Smc5-Smc6 complex"/>
    <property type="evidence" value="ECO:0007669"/>
    <property type="project" value="UniProtKB-UniRule"/>
</dbReference>
<dbReference type="EMBL" id="CAHR02000169">
    <property type="protein sequence ID" value="CCG83685.1"/>
    <property type="molecule type" value="Genomic_DNA"/>
</dbReference>
<evidence type="ECO:0000256" key="6">
    <source>
        <dbReference type="ARBA" id="ARBA00023242"/>
    </source>
</evidence>
<keyword evidence="3 7" id="KW-0227">DNA damage</keyword>
<evidence type="ECO:0000256" key="5">
    <source>
        <dbReference type="ARBA" id="ARBA00023204"/>
    </source>
</evidence>
<keyword evidence="4 7" id="KW-0233">DNA recombination</keyword>
<reference evidence="11 12" key="1">
    <citation type="journal article" date="2013" name="MBio">
        <title>Genome sequencing of the plant pathogen Taphrina deformans, the causal agent of peach leaf curl.</title>
        <authorList>
            <person name="Cisse O.H."/>
            <person name="Almeida J.M.G.C.F."/>
            <person name="Fonseca A."/>
            <person name="Kumar A.A."/>
            <person name="Salojaervi J."/>
            <person name="Overmyer K."/>
            <person name="Hauser P.M."/>
            <person name="Pagni M."/>
        </authorList>
    </citation>
    <scope>NUCLEOTIDE SEQUENCE [LARGE SCALE GENOMIC DNA]</scope>
    <source>
        <strain evidence="12">PYCC 5710 / ATCC 11124 / CBS 356.35 / IMI 108563 / JCM 9778 / NBRC 8474</strain>
    </source>
</reference>
<keyword evidence="5 7" id="KW-0234">DNA repair</keyword>
<feature type="region of interest" description="Disordered" evidence="8">
    <location>
        <begin position="161"/>
        <end position="182"/>
    </location>
</feature>
<dbReference type="PANTHER" id="PTHR16140">
    <property type="entry name" value="NON-STRUCTURAL MAINTENANCE OF CHROMOSOMES ELEMENT 4"/>
    <property type="match status" value="1"/>
</dbReference>
<dbReference type="Proteomes" id="UP000013776">
    <property type="component" value="Unassembled WGS sequence"/>
</dbReference>
<feature type="domain" description="Nse4/EID protein Nse3/MAGE-binding" evidence="10">
    <location>
        <begin position="72"/>
        <end position="113"/>
    </location>
</feature>
<dbReference type="InterPro" id="IPR027786">
    <property type="entry name" value="Nse4/EID"/>
</dbReference>
<protein>
    <recommendedName>
        <fullName evidence="7">Non-structural maintenance of chromosomes element 4</fullName>
    </recommendedName>
</protein>
<feature type="domain" description="Non-structural maintenance of chromosome element 4 C-terminal" evidence="9">
    <location>
        <begin position="199"/>
        <end position="307"/>
    </location>
</feature>
<dbReference type="PANTHER" id="PTHR16140:SF0">
    <property type="entry name" value="NON-STRUCTURAL MAINTENANCE OF CHROMOSOMES ELEMENT 4"/>
    <property type="match status" value="1"/>
</dbReference>
<name>R4XCU4_TAPDE</name>
<comment type="similarity">
    <text evidence="2 7">Belongs to the NSE4 family.</text>
</comment>
<evidence type="ECO:0000256" key="7">
    <source>
        <dbReference type="RuleBase" id="RU365071"/>
    </source>
</evidence>
<evidence type="ECO:0000259" key="9">
    <source>
        <dbReference type="Pfam" id="PF08743"/>
    </source>
</evidence>
<dbReference type="InterPro" id="IPR014854">
    <property type="entry name" value="Nse4_C"/>
</dbReference>
<dbReference type="InterPro" id="IPR029225">
    <property type="entry name" value="Nse4_Nse3-bd"/>
</dbReference>
<evidence type="ECO:0000256" key="2">
    <source>
        <dbReference type="ARBA" id="ARBA00008997"/>
    </source>
</evidence>
<keyword evidence="6 7" id="KW-0539">Nucleus</keyword>
<dbReference type="VEuPathDB" id="FungiDB:TAPDE_004005"/>
<accession>R4XCU4</accession>
<dbReference type="GO" id="GO:0005634">
    <property type="term" value="C:nucleus"/>
    <property type="evidence" value="ECO:0007669"/>
    <property type="project" value="UniProtKB-SubCell"/>
</dbReference>